<dbReference type="Gene3D" id="2.30.29.30">
    <property type="entry name" value="Pleckstrin-homology domain (PH domain)/Phosphotyrosine-binding domain (PTB)"/>
    <property type="match status" value="1"/>
</dbReference>
<proteinExistence type="predicted"/>
<dbReference type="Proteomes" id="UP000198287">
    <property type="component" value="Unassembled WGS sequence"/>
</dbReference>
<reference evidence="5 6" key="1">
    <citation type="submission" date="2015-12" db="EMBL/GenBank/DDBJ databases">
        <title>The genome of Folsomia candida.</title>
        <authorList>
            <person name="Faddeeva A."/>
            <person name="Derks M.F."/>
            <person name="Anvar Y."/>
            <person name="Smit S."/>
            <person name="Van Straalen N."/>
            <person name="Roelofs D."/>
        </authorList>
    </citation>
    <scope>NUCLEOTIDE SEQUENCE [LARGE SCALE GENOMIC DNA]</scope>
    <source>
        <strain evidence="5 6">VU population</strain>
        <tissue evidence="5">Whole body</tissue>
    </source>
</reference>
<feature type="region of interest" description="Disordered" evidence="3">
    <location>
        <begin position="1272"/>
        <end position="1298"/>
    </location>
</feature>
<dbReference type="Pfam" id="PF00566">
    <property type="entry name" value="RabGAP-TBC"/>
    <property type="match status" value="1"/>
</dbReference>
<keyword evidence="6" id="KW-1185">Reference proteome</keyword>
<dbReference type="InterPro" id="IPR050302">
    <property type="entry name" value="Rab_GAP_TBC_domain"/>
</dbReference>
<feature type="compositionally biased region" description="Low complexity" evidence="3">
    <location>
        <begin position="1286"/>
        <end position="1298"/>
    </location>
</feature>
<evidence type="ECO:0000256" key="2">
    <source>
        <dbReference type="ARBA" id="ARBA00022553"/>
    </source>
</evidence>
<feature type="region of interest" description="Disordered" evidence="3">
    <location>
        <begin position="204"/>
        <end position="242"/>
    </location>
</feature>
<dbReference type="FunFam" id="1.10.10.2750:FF:000002">
    <property type="entry name" value="TBC1 domain family member 4"/>
    <property type="match status" value="1"/>
</dbReference>
<dbReference type="Gene3D" id="1.10.472.80">
    <property type="entry name" value="Ypt/Rab-GAP domain of gyp1p, domain 3"/>
    <property type="match status" value="1"/>
</dbReference>
<feature type="domain" description="Rab-GAP TBC" evidence="4">
    <location>
        <begin position="870"/>
        <end position="1070"/>
    </location>
</feature>
<keyword evidence="1" id="KW-0343">GTPase activation</keyword>
<dbReference type="GO" id="GO:0005096">
    <property type="term" value="F:GTPase activator activity"/>
    <property type="evidence" value="ECO:0007669"/>
    <property type="project" value="UniProtKB-KW"/>
</dbReference>
<dbReference type="PROSITE" id="PS50086">
    <property type="entry name" value="TBC_RABGAP"/>
    <property type="match status" value="1"/>
</dbReference>
<feature type="region of interest" description="Disordered" evidence="3">
    <location>
        <begin position="656"/>
        <end position="769"/>
    </location>
</feature>
<dbReference type="SUPFAM" id="SSF47923">
    <property type="entry name" value="Ypt/Rab-GAP domain of gyp1p"/>
    <property type="match status" value="2"/>
</dbReference>
<feature type="region of interest" description="Disordered" evidence="3">
    <location>
        <begin position="254"/>
        <end position="310"/>
    </location>
</feature>
<dbReference type="SMART" id="SM00164">
    <property type="entry name" value="TBC"/>
    <property type="match status" value="1"/>
</dbReference>
<sequence length="1341" mass="147408">MGEPSHPRQYEGEKKEGTGGVIPTAEGRFILDYFGTAMMDSRCMYSKEMMHWIIAEILRFSASTQVVLSVKNGRVMCTGLKSGHILWDSGVADCVHSFLVDVIGPEKRKGFVIILRANDIYLHCRLFAASSAPQVSEVFSTMKEAAKTAPTTEPGRAISAPRLYSPISPDSMSFEVLYVGKLRMSYRKAPETFIDEALSKFKSHENEKGARRDSMLSFSGRSSSQESSSSPRSSSESLGSRPNITFNLCLEEEPEVRAPSPPPNVQPPDPVLPTTSAVPATIHHPLEDTSGVGPTSLLPSTRGERGRNASGDSLLVKSMSLPVEVGPMRSRALSTGNYPREQVLEMNRIGSTQTNRTMILIVGRCEMKIISPDKKTLLFAKHFRDIYQSSQGLENPEYFGFICKEAATSQGPSRAGGYVAYVFRSQSDSVSGEILKVLKQASFTSQQGPDSAKLQSCDHCPMVWYRQLCAEVDGVGSDERIQFVIMKHMHTLCDEDRASILQKFHGAEGQSLQEQNELLMMLLRVHCEAKQVKHIHDTAENRHEFLNQFLGGGEIFTKAKRSLDHFIKRKSLSSPRPPDGSLPYPLSPLVSLGEDSPSAMTATPSPSSMDPRATMDSPQVSDSPLDETNYPRRQRSSTIGALTGEKIRFELNKHRRTSTTNMATSPIPQQQSQGGGFGNNKSIGGGASPMLNLFHKMGSSSQTKTSSSSTTTSPFASQQQQQRHPGSWRHAIFKKVVSPSGGSGSNTPQGNHHVVGGGGGSGVGMGGTPRGLPTSAAKALFRPKRSQDEIKELWKTAINQQIILIRMEKQNLRLKAKQEEADVKRLKLSYKELGICDEEATETWDLIMSQATGSGKQVDVQLLNSAILRGIPKQKRGQIWQFFIQQKSLGGNNRELTMSRYGHLKMEMTYDQLLRQLTSQQHAILIDLGRTFPTHQYFSGALGSGQLALFNILKAYSLLDTDVGYCQGLSFVAGLLLMHLEEEEAFQVLKYIMFDLGAREHYKPDMHELQVKLYQLTRLIHDQDADLLLLLNHYDVLPSLYAAPWFLTLFASQFPVGFAVRVLDVLLLHGVDVIAKFALVLILDHKRELMACTGLEAVMECFKLVVTNITSDKLDKYLKKVLESDWDKQLLTYCVEYSVMNDEAFHAFMSDSSASSNAIPGRKSGTTSDRGVQTLLEANPSPPPVPATNGEKHPIFGDLIQRQNTEIAKLQKDKFDLRRDVQSLLNCILTMQKLAEISTGGKLSLPVPPEVTEVGAKYFMKCGTNYAKLLEEPGSHNSKPAGILKSESSPNNSFASSSSKFGNNYCVPLLTPPPALVKPGTSSGGESRSSGSDGGADSPSP</sequence>
<dbReference type="InterPro" id="IPR035969">
    <property type="entry name" value="Rab-GAP_TBC_sf"/>
</dbReference>
<protein>
    <submittedName>
        <fullName evidence="5">TBC1 domain family member 1</fullName>
    </submittedName>
</protein>
<feature type="compositionally biased region" description="Basic and acidic residues" evidence="3">
    <location>
        <begin position="1"/>
        <end position="17"/>
    </location>
</feature>
<feature type="region of interest" description="Disordered" evidence="3">
    <location>
        <begin position="1312"/>
        <end position="1341"/>
    </location>
</feature>
<feature type="compositionally biased region" description="Basic and acidic residues" evidence="3">
    <location>
        <begin position="204"/>
        <end position="214"/>
    </location>
</feature>
<dbReference type="OMA" id="FAMKHIM"/>
<accession>A0A226DK77</accession>
<feature type="compositionally biased region" description="Low complexity" evidence="3">
    <location>
        <begin position="1320"/>
        <end position="1341"/>
    </location>
</feature>
<comment type="caution">
    <text evidence="5">The sequence shown here is derived from an EMBL/GenBank/DDBJ whole genome shotgun (WGS) entry which is preliminary data.</text>
</comment>
<dbReference type="OrthoDB" id="295078at2759"/>
<dbReference type="Pfam" id="PF11830">
    <property type="entry name" value="DUF3350"/>
    <property type="match status" value="1"/>
</dbReference>
<keyword evidence="2" id="KW-0597">Phosphoprotein</keyword>
<dbReference type="InterPro" id="IPR006020">
    <property type="entry name" value="PTB/PI_dom"/>
</dbReference>
<dbReference type="PANTHER" id="PTHR47219">
    <property type="entry name" value="RAB GTPASE-ACTIVATING PROTEIN 1-LIKE"/>
    <property type="match status" value="1"/>
</dbReference>
<organism evidence="5 6">
    <name type="scientific">Folsomia candida</name>
    <name type="common">Springtail</name>
    <dbReference type="NCBI Taxonomy" id="158441"/>
    <lineage>
        <taxon>Eukaryota</taxon>
        <taxon>Metazoa</taxon>
        <taxon>Ecdysozoa</taxon>
        <taxon>Arthropoda</taxon>
        <taxon>Hexapoda</taxon>
        <taxon>Collembola</taxon>
        <taxon>Entomobryomorpha</taxon>
        <taxon>Isotomoidea</taxon>
        <taxon>Isotomidae</taxon>
        <taxon>Proisotominae</taxon>
        <taxon>Folsomia</taxon>
    </lineage>
</organism>
<dbReference type="EMBL" id="LNIX01000017">
    <property type="protein sequence ID" value="OXA45633.1"/>
    <property type="molecule type" value="Genomic_DNA"/>
</dbReference>
<feature type="region of interest" description="Disordered" evidence="3">
    <location>
        <begin position="569"/>
        <end position="641"/>
    </location>
</feature>
<feature type="compositionally biased region" description="Low complexity" evidence="3">
    <location>
        <begin position="699"/>
        <end position="722"/>
    </location>
</feature>
<evidence type="ECO:0000256" key="3">
    <source>
        <dbReference type="SAM" id="MobiDB-lite"/>
    </source>
</evidence>
<evidence type="ECO:0000256" key="1">
    <source>
        <dbReference type="ARBA" id="ARBA00022468"/>
    </source>
</evidence>
<dbReference type="InterPro" id="IPR011993">
    <property type="entry name" value="PH-like_dom_sf"/>
</dbReference>
<feature type="region of interest" description="Disordered" evidence="3">
    <location>
        <begin position="1"/>
        <end position="21"/>
    </location>
</feature>
<feature type="compositionally biased region" description="Gly residues" evidence="3">
    <location>
        <begin position="755"/>
        <end position="769"/>
    </location>
</feature>
<gene>
    <name evidence="5" type="ORF">Fcan01_19482</name>
</gene>
<evidence type="ECO:0000313" key="6">
    <source>
        <dbReference type="Proteomes" id="UP000198287"/>
    </source>
</evidence>
<dbReference type="SMART" id="SM00462">
    <property type="entry name" value="PTB"/>
    <property type="match status" value="1"/>
</dbReference>
<dbReference type="SUPFAM" id="SSF50729">
    <property type="entry name" value="PH domain-like"/>
    <property type="match status" value="1"/>
</dbReference>
<feature type="compositionally biased region" description="Pro residues" evidence="3">
    <location>
        <begin position="259"/>
        <end position="271"/>
    </location>
</feature>
<evidence type="ECO:0000259" key="4">
    <source>
        <dbReference type="PROSITE" id="PS50086"/>
    </source>
</evidence>
<dbReference type="Gene3D" id="1.10.10.2750">
    <property type="match status" value="1"/>
</dbReference>
<dbReference type="Gene3D" id="1.10.8.270">
    <property type="entry name" value="putative rabgap domain of human tbc1 domain family member 14 like domains"/>
    <property type="match status" value="1"/>
</dbReference>
<feature type="compositionally biased region" description="Gly residues" evidence="3">
    <location>
        <begin position="673"/>
        <end position="687"/>
    </location>
</feature>
<name>A0A226DK77_FOLCA</name>
<evidence type="ECO:0000313" key="5">
    <source>
        <dbReference type="EMBL" id="OXA45633.1"/>
    </source>
</evidence>
<dbReference type="STRING" id="158441.A0A226DK77"/>
<feature type="compositionally biased region" description="Polar residues" evidence="3">
    <location>
        <begin position="658"/>
        <end position="668"/>
    </location>
</feature>
<feature type="compositionally biased region" description="Low complexity" evidence="3">
    <location>
        <begin position="216"/>
        <end position="242"/>
    </location>
</feature>
<dbReference type="InterPro" id="IPR000195">
    <property type="entry name" value="Rab-GAP-TBC_dom"/>
</dbReference>
<dbReference type="PANTHER" id="PTHR47219:SF16">
    <property type="entry name" value="GTPASE ACTIVATING PROTEIN"/>
    <property type="match status" value="1"/>
</dbReference>
<dbReference type="InterPro" id="IPR021785">
    <property type="entry name" value="DUF3350"/>
</dbReference>
<feature type="compositionally biased region" description="Low complexity" evidence="3">
    <location>
        <begin position="581"/>
        <end position="609"/>
    </location>
</feature>
<dbReference type="FunFam" id="1.10.8.270:FF:000001">
    <property type="entry name" value="TBC1 domain family member 1"/>
    <property type="match status" value="1"/>
</dbReference>